<sequence length="273" mass="31205">MKKRVLPFASYNLWFLFASPVGKEEWHCDMKRGFTKARQNEPQVKALLKQDNTHQRIGILAQKGVYEFHQDSRLLQQSNGVQRVADILQLNQESEEVQQRVISILSNYYNNAILGGKNIIQLNRGDEGFPKPITIKQGSSCFDLYAPTDCIFTELDGTMHILDFKTGKSNFDRRQAYVYLLAASYLYPQQPAVASFYNLENCSASEIITANPEKLNFVQIELAELAKKHELEKISYGTRPEDFANIFPANPGISCRYCTFNSICEFSLSEVYK</sequence>
<dbReference type="GO" id="GO:0004386">
    <property type="term" value="F:helicase activity"/>
    <property type="evidence" value="ECO:0007669"/>
    <property type="project" value="UniProtKB-KW"/>
</dbReference>
<dbReference type="EMBL" id="JACXAE010000086">
    <property type="protein sequence ID" value="MBD2775882.1"/>
    <property type="molecule type" value="Genomic_DNA"/>
</dbReference>
<keyword evidence="3" id="KW-0234">DNA repair</keyword>
<feature type="domain" description="PD-(D/E)XK endonuclease-like" evidence="4">
    <location>
        <begin position="130"/>
        <end position="265"/>
    </location>
</feature>
<dbReference type="Gene3D" id="3.90.320.10">
    <property type="match status" value="1"/>
</dbReference>
<evidence type="ECO:0000313" key="6">
    <source>
        <dbReference type="Proteomes" id="UP000629098"/>
    </source>
</evidence>
<reference evidence="5" key="1">
    <citation type="submission" date="2020-09" db="EMBL/GenBank/DDBJ databases">
        <title>Iningainema tapete sp. nov. (Scytonemataceae, Cyanobacteria) from greenhouses in central Florida (USA) produces two types of nodularin with biosynthetic potential for microcystin-LR and anabaenopeptins.</title>
        <authorList>
            <person name="Berthold D.E."/>
            <person name="Lefler F.W."/>
            <person name="Huang I.-S."/>
            <person name="Abdulla H."/>
            <person name="Zimba P.V."/>
            <person name="Laughinghouse H.D. IV."/>
        </authorList>
    </citation>
    <scope>NUCLEOTIDE SEQUENCE</scope>
    <source>
        <strain evidence="5">BLCCT55</strain>
    </source>
</reference>
<organism evidence="5 6">
    <name type="scientific">Iningainema tapete BLCC-T55</name>
    <dbReference type="NCBI Taxonomy" id="2748662"/>
    <lineage>
        <taxon>Bacteria</taxon>
        <taxon>Bacillati</taxon>
        <taxon>Cyanobacteriota</taxon>
        <taxon>Cyanophyceae</taxon>
        <taxon>Nostocales</taxon>
        <taxon>Scytonemataceae</taxon>
        <taxon>Iningainema tapete</taxon>
    </lineage>
</organism>
<keyword evidence="2" id="KW-0347">Helicase</keyword>
<gene>
    <name evidence="5" type="ORF">ICL16_28445</name>
</gene>
<keyword evidence="6" id="KW-1185">Reference proteome</keyword>
<dbReference type="Pfam" id="PF12705">
    <property type="entry name" value="PDDEXK_1"/>
    <property type="match status" value="1"/>
</dbReference>
<accession>A0A8J6XST3</accession>
<name>A0A8J6XST3_9CYAN</name>
<dbReference type="GO" id="GO:0006281">
    <property type="term" value="P:DNA repair"/>
    <property type="evidence" value="ECO:0007669"/>
    <property type="project" value="UniProtKB-KW"/>
</dbReference>
<dbReference type="InterPro" id="IPR038726">
    <property type="entry name" value="PDDEXK_AddAB-type"/>
</dbReference>
<evidence type="ECO:0000256" key="2">
    <source>
        <dbReference type="ARBA" id="ARBA00022806"/>
    </source>
</evidence>
<keyword evidence="1" id="KW-0227">DNA damage</keyword>
<dbReference type="InterPro" id="IPR011604">
    <property type="entry name" value="PDDEXK-like_dom_sf"/>
</dbReference>
<protein>
    <submittedName>
        <fullName evidence="5">PD-(D/E)XK nuclease family protein</fullName>
    </submittedName>
</protein>
<comment type="caution">
    <text evidence="5">The sequence shown here is derived from an EMBL/GenBank/DDBJ whole genome shotgun (WGS) entry which is preliminary data.</text>
</comment>
<dbReference type="Proteomes" id="UP000629098">
    <property type="component" value="Unassembled WGS sequence"/>
</dbReference>
<evidence type="ECO:0000256" key="3">
    <source>
        <dbReference type="ARBA" id="ARBA00023204"/>
    </source>
</evidence>
<dbReference type="RefSeq" id="WP_190834886.1">
    <property type="nucleotide sequence ID" value="NZ_CAWPPI010000086.1"/>
</dbReference>
<keyword evidence="2" id="KW-0547">Nucleotide-binding</keyword>
<keyword evidence="2" id="KW-0067">ATP-binding</keyword>
<evidence type="ECO:0000313" key="5">
    <source>
        <dbReference type="EMBL" id="MBD2775882.1"/>
    </source>
</evidence>
<keyword evidence="2" id="KW-0378">Hydrolase</keyword>
<dbReference type="AlphaFoldDB" id="A0A8J6XST3"/>
<proteinExistence type="predicted"/>
<evidence type="ECO:0000256" key="1">
    <source>
        <dbReference type="ARBA" id="ARBA00022763"/>
    </source>
</evidence>
<evidence type="ECO:0000259" key="4">
    <source>
        <dbReference type="Pfam" id="PF12705"/>
    </source>
</evidence>